<dbReference type="HOGENOM" id="CLU_1919294_0_0_1"/>
<reference evidence="2 4" key="2">
    <citation type="journal article" date="2013" name="Nature">
        <title>Insights into bilaterian evolution from three spiralian genomes.</title>
        <authorList>
            <person name="Simakov O."/>
            <person name="Marletaz F."/>
            <person name="Cho S.J."/>
            <person name="Edsinger-Gonzales E."/>
            <person name="Havlak P."/>
            <person name="Hellsten U."/>
            <person name="Kuo D.H."/>
            <person name="Larsson T."/>
            <person name="Lv J."/>
            <person name="Arendt D."/>
            <person name="Savage R."/>
            <person name="Osoegawa K."/>
            <person name="de Jong P."/>
            <person name="Grimwood J."/>
            <person name="Chapman J.A."/>
            <person name="Shapiro H."/>
            <person name="Aerts A."/>
            <person name="Otillar R.P."/>
            <person name="Terry A.Y."/>
            <person name="Boore J.L."/>
            <person name="Grigoriev I.V."/>
            <person name="Lindberg D.R."/>
            <person name="Seaver E.C."/>
            <person name="Weisblat D.A."/>
            <person name="Putnam N.H."/>
            <person name="Rokhsar D.S."/>
        </authorList>
    </citation>
    <scope>NUCLEOTIDE SEQUENCE</scope>
</reference>
<protein>
    <submittedName>
        <fullName evidence="2 3">Uncharacterized protein</fullName>
    </submittedName>
</protein>
<evidence type="ECO:0000313" key="2">
    <source>
        <dbReference type="EMBL" id="ESO10022.1"/>
    </source>
</evidence>
<feature type="region of interest" description="Disordered" evidence="1">
    <location>
        <begin position="73"/>
        <end position="107"/>
    </location>
</feature>
<sequence length="132" mass="14771">MFTKLRHVFVTEGSKRNHGRLCAHVRSGPTGPLHSPYSPPTLTGSPLSWFPNPSIFNHNFALTHPSILTNAPNGLHDLSPLSESLETSQHNNTQAQQHAGTTTPASIHMNVCNLRPRHKLRRRHRNVGRHMD</sequence>
<keyword evidence="4" id="KW-1185">Reference proteome</keyword>
<evidence type="ECO:0000256" key="1">
    <source>
        <dbReference type="SAM" id="MobiDB-lite"/>
    </source>
</evidence>
<gene>
    <name evidence="3" type="primary">20202111</name>
    <name evidence="2" type="ORF">HELRODRAFT_167859</name>
</gene>
<accession>T1EZW1</accession>
<proteinExistence type="predicted"/>
<dbReference type="KEGG" id="hro:HELRODRAFT_167859"/>
<name>T1EZW1_HELRO</name>
<dbReference type="CTD" id="20202111"/>
<reference evidence="3" key="3">
    <citation type="submission" date="2015-06" db="UniProtKB">
        <authorList>
            <consortium name="EnsemblMetazoa"/>
        </authorList>
    </citation>
    <scope>IDENTIFICATION</scope>
</reference>
<reference evidence="4" key="1">
    <citation type="submission" date="2012-12" db="EMBL/GenBank/DDBJ databases">
        <authorList>
            <person name="Hellsten U."/>
            <person name="Grimwood J."/>
            <person name="Chapman J.A."/>
            <person name="Shapiro H."/>
            <person name="Aerts A."/>
            <person name="Otillar R.P."/>
            <person name="Terry A.Y."/>
            <person name="Boore J.L."/>
            <person name="Simakov O."/>
            <person name="Marletaz F."/>
            <person name="Cho S.-J."/>
            <person name="Edsinger-Gonzales E."/>
            <person name="Havlak P."/>
            <person name="Kuo D.-H."/>
            <person name="Larsson T."/>
            <person name="Lv J."/>
            <person name="Arendt D."/>
            <person name="Savage R."/>
            <person name="Osoegawa K."/>
            <person name="de Jong P."/>
            <person name="Lindberg D.R."/>
            <person name="Seaver E.C."/>
            <person name="Weisblat D.A."/>
            <person name="Putnam N.H."/>
            <person name="Grigoriev I.V."/>
            <person name="Rokhsar D.S."/>
        </authorList>
    </citation>
    <scope>NUCLEOTIDE SEQUENCE</scope>
</reference>
<evidence type="ECO:0000313" key="3">
    <source>
        <dbReference type="EnsemblMetazoa" id="HelroP167859"/>
    </source>
</evidence>
<dbReference type="GeneID" id="20202111"/>
<evidence type="ECO:0000313" key="4">
    <source>
        <dbReference type="Proteomes" id="UP000015101"/>
    </source>
</evidence>
<dbReference type="RefSeq" id="XP_009011836.1">
    <property type="nucleotide sequence ID" value="XM_009013588.1"/>
</dbReference>
<dbReference type="AlphaFoldDB" id="T1EZW1"/>
<dbReference type="Proteomes" id="UP000015101">
    <property type="component" value="Unassembled WGS sequence"/>
</dbReference>
<organism evidence="3 4">
    <name type="scientific">Helobdella robusta</name>
    <name type="common">Californian leech</name>
    <dbReference type="NCBI Taxonomy" id="6412"/>
    <lineage>
        <taxon>Eukaryota</taxon>
        <taxon>Metazoa</taxon>
        <taxon>Spiralia</taxon>
        <taxon>Lophotrochozoa</taxon>
        <taxon>Annelida</taxon>
        <taxon>Clitellata</taxon>
        <taxon>Hirudinea</taxon>
        <taxon>Rhynchobdellida</taxon>
        <taxon>Glossiphoniidae</taxon>
        <taxon>Helobdella</taxon>
    </lineage>
</organism>
<feature type="compositionally biased region" description="Polar residues" evidence="1">
    <location>
        <begin position="81"/>
        <end position="105"/>
    </location>
</feature>
<dbReference type="EMBL" id="AMQM01002855">
    <property type="status" value="NOT_ANNOTATED_CDS"/>
    <property type="molecule type" value="Genomic_DNA"/>
</dbReference>
<dbReference type="EnsemblMetazoa" id="HelroT167859">
    <property type="protein sequence ID" value="HelroP167859"/>
    <property type="gene ID" value="HelroG167859"/>
</dbReference>
<dbReference type="InParanoid" id="T1EZW1"/>
<dbReference type="EMBL" id="KB095905">
    <property type="protein sequence ID" value="ESO10022.1"/>
    <property type="molecule type" value="Genomic_DNA"/>
</dbReference>